<accession>A0A1M5U9G6</accession>
<dbReference type="Proteomes" id="UP000184221">
    <property type="component" value="Unassembled WGS sequence"/>
</dbReference>
<sequence>MPDAVMLFAAGFGTRMRPLTDHRPKPLIEVAGTPLIDHAMKWVRDFGPSRIVVNAHYKADQIERHFDGTDVRVVIEAPEILDTGGGLKAALPLLQADPVFTMNTDAVWRGPNPLEVLSDAWTNDMHALLLCVPTARAMGHDGGGDFDIAQDGTATWGNETIYSGVHILRTDLVSNRAEIVFSLKAVWDDLEATGALRAVEYPGLWCDVGHPGGIELAEAMLAGHDV</sequence>
<feature type="domain" description="MobA-like NTP transferase" evidence="4">
    <location>
        <begin position="7"/>
        <end position="130"/>
    </location>
</feature>
<name>A0A1M5U9G6_9RHOB</name>
<evidence type="ECO:0000313" key="6">
    <source>
        <dbReference type="Proteomes" id="UP000184221"/>
    </source>
</evidence>
<proteinExistence type="predicted"/>
<evidence type="ECO:0000256" key="2">
    <source>
        <dbReference type="ARBA" id="ARBA00022695"/>
    </source>
</evidence>
<keyword evidence="1 5" id="KW-0808">Transferase</keyword>
<dbReference type="InterPro" id="IPR050065">
    <property type="entry name" value="GlmU-like"/>
</dbReference>
<dbReference type="InterPro" id="IPR029044">
    <property type="entry name" value="Nucleotide-diphossugar_trans"/>
</dbReference>
<dbReference type="OrthoDB" id="9788272at2"/>
<organism evidence="5 6">
    <name type="scientific">Marivita hallyeonensis</name>
    <dbReference type="NCBI Taxonomy" id="996342"/>
    <lineage>
        <taxon>Bacteria</taxon>
        <taxon>Pseudomonadati</taxon>
        <taxon>Pseudomonadota</taxon>
        <taxon>Alphaproteobacteria</taxon>
        <taxon>Rhodobacterales</taxon>
        <taxon>Roseobacteraceae</taxon>
        <taxon>Marivita</taxon>
    </lineage>
</organism>
<keyword evidence="2 5" id="KW-0548">Nucleotidyltransferase</keyword>
<evidence type="ECO:0000313" key="5">
    <source>
        <dbReference type="EMBL" id="SHH59607.1"/>
    </source>
</evidence>
<dbReference type="RefSeq" id="WP_072777951.1">
    <property type="nucleotide sequence ID" value="NZ_FQXC01000003.1"/>
</dbReference>
<evidence type="ECO:0000256" key="1">
    <source>
        <dbReference type="ARBA" id="ARBA00022679"/>
    </source>
</evidence>
<dbReference type="Pfam" id="PF12804">
    <property type="entry name" value="NTP_transf_3"/>
    <property type="match status" value="1"/>
</dbReference>
<reference evidence="5 6" key="1">
    <citation type="submission" date="2016-11" db="EMBL/GenBank/DDBJ databases">
        <authorList>
            <person name="Jaros S."/>
            <person name="Januszkiewicz K."/>
            <person name="Wedrychowicz H."/>
        </authorList>
    </citation>
    <scope>NUCLEOTIDE SEQUENCE [LARGE SCALE GENOMIC DNA]</scope>
    <source>
        <strain evidence="5 6">DSM 29431</strain>
    </source>
</reference>
<dbReference type="AlphaFoldDB" id="A0A1M5U9G6"/>
<dbReference type="PANTHER" id="PTHR43584:SF8">
    <property type="entry name" value="N-ACETYLMURAMATE ALPHA-1-PHOSPHATE URIDYLYLTRANSFERASE"/>
    <property type="match status" value="1"/>
</dbReference>
<protein>
    <submittedName>
        <fullName evidence="5">MurNAc alpha-1-phosphate uridylyltransferase</fullName>
    </submittedName>
</protein>
<dbReference type="SUPFAM" id="SSF53448">
    <property type="entry name" value="Nucleotide-diphospho-sugar transferases"/>
    <property type="match status" value="1"/>
</dbReference>
<evidence type="ECO:0000259" key="4">
    <source>
        <dbReference type="Pfam" id="PF12804"/>
    </source>
</evidence>
<dbReference type="InterPro" id="IPR025877">
    <property type="entry name" value="MobA-like_NTP_Trfase"/>
</dbReference>
<dbReference type="GO" id="GO:0016779">
    <property type="term" value="F:nucleotidyltransferase activity"/>
    <property type="evidence" value="ECO:0007669"/>
    <property type="project" value="UniProtKB-KW"/>
</dbReference>
<dbReference type="CDD" id="cd06422">
    <property type="entry name" value="NTP_transferase_like_1"/>
    <property type="match status" value="1"/>
</dbReference>
<keyword evidence="6" id="KW-1185">Reference proteome</keyword>
<evidence type="ECO:0000256" key="3">
    <source>
        <dbReference type="ARBA" id="ARBA00022842"/>
    </source>
</evidence>
<gene>
    <name evidence="5" type="ORF">SAMN05443551_2544</name>
</gene>
<dbReference type="Gene3D" id="3.90.550.10">
    <property type="entry name" value="Spore Coat Polysaccharide Biosynthesis Protein SpsA, Chain A"/>
    <property type="match status" value="1"/>
</dbReference>
<dbReference type="EMBL" id="FQXC01000003">
    <property type="protein sequence ID" value="SHH59607.1"/>
    <property type="molecule type" value="Genomic_DNA"/>
</dbReference>
<keyword evidence="3" id="KW-0460">Magnesium</keyword>
<dbReference type="PANTHER" id="PTHR43584">
    <property type="entry name" value="NUCLEOTIDYL TRANSFERASE"/>
    <property type="match status" value="1"/>
</dbReference>
<dbReference type="STRING" id="996342.SAMN05443551_2544"/>